<accession>A0A955L6V5</accession>
<proteinExistence type="predicted"/>
<evidence type="ECO:0000313" key="1">
    <source>
        <dbReference type="EMBL" id="MCA9385043.1"/>
    </source>
</evidence>
<dbReference type="AlphaFoldDB" id="A0A955L6V5"/>
<dbReference type="Proteomes" id="UP000754563">
    <property type="component" value="Unassembled WGS sequence"/>
</dbReference>
<reference evidence="1" key="2">
    <citation type="journal article" date="2021" name="Microbiome">
        <title>Successional dynamics and alternative stable states in a saline activated sludge microbial community over 9 years.</title>
        <authorList>
            <person name="Wang Y."/>
            <person name="Ye J."/>
            <person name="Ju F."/>
            <person name="Liu L."/>
            <person name="Boyd J.A."/>
            <person name="Deng Y."/>
            <person name="Parks D.H."/>
            <person name="Jiang X."/>
            <person name="Yin X."/>
            <person name="Woodcroft B.J."/>
            <person name="Tyson G.W."/>
            <person name="Hugenholtz P."/>
            <person name="Polz M.F."/>
            <person name="Zhang T."/>
        </authorList>
    </citation>
    <scope>NUCLEOTIDE SEQUENCE</scope>
    <source>
        <strain evidence="1">HKST-UBA11</strain>
    </source>
</reference>
<comment type="caution">
    <text evidence="1">The sequence shown here is derived from an EMBL/GenBank/DDBJ whole genome shotgun (WGS) entry which is preliminary data.</text>
</comment>
<sequence length="91" mass="10106">ENFEQLGISADISTATVFPAMNDSGPLTYPHFRENIFKNGESIICIGTGNIKRLHSDHECLTPDTLMLAMVQYKGLLQELLIECIHQKGSV</sequence>
<evidence type="ECO:0000313" key="2">
    <source>
        <dbReference type="Proteomes" id="UP000754563"/>
    </source>
</evidence>
<protein>
    <submittedName>
        <fullName evidence="1">Uncharacterized protein</fullName>
    </submittedName>
</protein>
<reference evidence="1" key="1">
    <citation type="submission" date="2020-04" db="EMBL/GenBank/DDBJ databases">
        <authorList>
            <person name="Zhang T."/>
        </authorList>
    </citation>
    <scope>NUCLEOTIDE SEQUENCE</scope>
    <source>
        <strain evidence="1">HKST-UBA11</strain>
    </source>
</reference>
<feature type="non-terminal residue" evidence="1">
    <location>
        <position position="1"/>
    </location>
</feature>
<name>A0A955L6V5_9BACT</name>
<organism evidence="1 2">
    <name type="scientific">Candidatus Dojkabacteria bacterium</name>
    <dbReference type="NCBI Taxonomy" id="2099670"/>
    <lineage>
        <taxon>Bacteria</taxon>
        <taxon>Candidatus Dojkabacteria</taxon>
    </lineage>
</organism>
<dbReference type="EMBL" id="JAGQLH010000001">
    <property type="protein sequence ID" value="MCA9385043.1"/>
    <property type="molecule type" value="Genomic_DNA"/>
</dbReference>
<gene>
    <name evidence="1" type="ORF">KC717_00180</name>
</gene>